<dbReference type="PROSITE" id="PS51710">
    <property type="entry name" value="G_OBG"/>
    <property type="match status" value="1"/>
</dbReference>
<sequence length="511" mass="56383">MRSLSKARICLECLKYNKFSSKAVLINVEENPEFGDVIEELKRRQRKADAKRRQYSASFVDHAMVTVRGGKGGNGAAAVEASLRGPSAPSGGNGAVGGSVWLTTSSDLTSLATVKKRMIGGQGGSGAGSFQHGRKGKDLILQVPVGTIIRELKRDGEEERTEREEEDLGLPEEERRKRKWQRRFIAHPSSGGELSTEEYQEAENLLKRERRWSLPVPSFQDCPPIYLDIDRPLDKPILLASGGQGGLGNTFFPSPRIASRGTLPPTLTFEFELKLLSDVGLVGFPNSGKSTLLRALTGRKAEVAEYSFTTLNPQVGVVRVFENGSWGQKVDEVVETWIERDAENQSRRNGTPFPSPKPDTPDITKLERMRFTMSDNPGLLPLAHQNVGLGHSFLRSIERSPVLAYVVDLTRSNPVEDLRVLKGELEAYKEGLSDRAEIVVLNKGDAVAEDEGNERLEKVRTWAEESGAQVVVLSGRHGLGLEGFVALLAEKVENSRHKHLKKLTERENDLA</sequence>
<reference evidence="5" key="2">
    <citation type="journal article" date="2022" name="Elife">
        <title>Obligate sexual reproduction of a homothallic fungus closely related to the Cryptococcus pathogenic species complex.</title>
        <authorList>
            <person name="Passer A.R."/>
            <person name="Clancey S.A."/>
            <person name="Shea T."/>
            <person name="David-Palma M."/>
            <person name="Averette A.F."/>
            <person name="Boekhout T."/>
            <person name="Porcel B.M."/>
            <person name="Nowrousian M."/>
            <person name="Cuomo C.A."/>
            <person name="Sun S."/>
            <person name="Heitman J."/>
            <person name="Coelho M.A."/>
        </authorList>
    </citation>
    <scope>NUCLEOTIDE SEQUENCE</scope>
    <source>
        <strain evidence="5">CBS 7841</strain>
    </source>
</reference>
<proteinExistence type="inferred from homology"/>
<dbReference type="SUPFAM" id="SSF82051">
    <property type="entry name" value="Obg GTP-binding protein N-terminal domain"/>
    <property type="match status" value="1"/>
</dbReference>
<feature type="region of interest" description="Disordered" evidence="4">
    <location>
        <begin position="154"/>
        <end position="174"/>
    </location>
</feature>
<keyword evidence="2" id="KW-0547">Nucleotide-binding</keyword>
<dbReference type="SUPFAM" id="SSF52540">
    <property type="entry name" value="P-loop containing nucleoside triphosphate hydrolases"/>
    <property type="match status" value="1"/>
</dbReference>
<keyword evidence="3" id="KW-0342">GTP-binding</keyword>
<dbReference type="Pfam" id="PF01018">
    <property type="entry name" value="GTP1_OBG"/>
    <property type="match status" value="1"/>
</dbReference>
<accession>A0A1E3HV98</accession>
<dbReference type="InterPro" id="IPR006169">
    <property type="entry name" value="GTP1_OBG_dom"/>
</dbReference>
<reference evidence="5" key="3">
    <citation type="submission" date="2024-01" db="EMBL/GenBank/DDBJ databases">
        <authorList>
            <person name="Coelho M.A."/>
            <person name="David-Palma M."/>
            <person name="Shea T."/>
            <person name="Sun S."/>
            <person name="Cuomo C.A."/>
            <person name="Heitman J."/>
        </authorList>
    </citation>
    <scope>NUCLEOTIDE SEQUENCE</scope>
    <source>
        <strain evidence="5">CBS 7841</strain>
    </source>
</reference>
<evidence type="ECO:0000313" key="5">
    <source>
        <dbReference type="EMBL" id="WVN87500.1"/>
    </source>
</evidence>
<dbReference type="OrthoDB" id="347018at2759"/>
<dbReference type="InterPro" id="IPR036726">
    <property type="entry name" value="GTP1_OBG_dom_sf"/>
</dbReference>
<evidence type="ECO:0000256" key="2">
    <source>
        <dbReference type="ARBA" id="ARBA00022741"/>
    </source>
</evidence>
<evidence type="ECO:0000256" key="4">
    <source>
        <dbReference type="SAM" id="MobiDB-lite"/>
    </source>
</evidence>
<dbReference type="PANTHER" id="PTHR11702">
    <property type="entry name" value="DEVELOPMENTALLY REGULATED GTP-BINDING PROTEIN-RELATED"/>
    <property type="match status" value="1"/>
</dbReference>
<dbReference type="InterPro" id="IPR045086">
    <property type="entry name" value="OBG_GTPase"/>
</dbReference>
<dbReference type="InterPro" id="IPR031167">
    <property type="entry name" value="G_OBG"/>
</dbReference>
<evidence type="ECO:0000256" key="3">
    <source>
        <dbReference type="ARBA" id="ARBA00023134"/>
    </source>
</evidence>
<dbReference type="PIRSF" id="PIRSF002401">
    <property type="entry name" value="GTP_bd_Obg/CgtA"/>
    <property type="match status" value="1"/>
</dbReference>
<dbReference type="PANTHER" id="PTHR11702:SF31">
    <property type="entry name" value="MITOCHONDRIAL RIBOSOME-ASSOCIATED GTPASE 2"/>
    <property type="match status" value="1"/>
</dbReference>
<dbReference type="PROSITE" id="PS51883">
    <property type="entry name" value="OBG"/>
    <property type="match status" value="1"/>
</dbReference>
<feature type="compositionally biased region" description="Basic and acidic residues" evidence="4">
    <location>
        <begin position="154"/>
        <end position="163"/>
    </location>
</feature>
<evidence type="ECO:0000313" key="6">
    <source>
        <dbReference type="Proteomes" id="UP000094043"/>
    </source>
</evidence>
<dbReference type="RefSeq" id="XP_066068200.1">
    <property type="nucleotide sequence ID" value="XM_066212103.1"/>
</dbReference>
<dbReference type="GeneID" id="91086893"/>
<dbReference type="KEGG" id="cdep:91086893"/>
<dbReference type="Proteomes" id="UP000094043">
    <property type="component" value="Chromosome 3"/>
</dbReference>
<name>A0A1E3HV98_9TREE</name>
<dbReference type="VEuPathDB" id="FungiDB:L203_05902"/>
<dbReference type="EMBL" id="CP143786">
    <property type="protein sequence ID" value="WVN87500.1"/>
    <property type="molecule type" value="Genomic_DNA"/>
</dbReference>
<dbReference type="PRINTS" id="PR00326">
    <property type="entry name" value="GTP1OBG"/>
</dbReference>
<evidence type="ECO:0000256" key="1">
    <source>
        <dbReference type="ARBA" id="ARBA00007699"/>
    </source>
</evidence>
<organism evidence="5 6">
    <name type="scientific">Cryptococcus depauperatus CBS 7841</name>
    <dbReference type="NCBI Taxonomy" id="1295531"/>
    <lineage>
        <taxon>Eukaryota</taxon>
        <taxon>Fungi</taxon>
        <taxon>Dikarya</taxon>
        <taxon>Basidiomycota</taxon>
        <taxon>Agaricomycotina</taxon>
        <taxon>Tremellomycetes</taxon>
        <taxon>Tremellales</taxon>
        <taxon>Cryptococcaceae</taxon>
        <taxon>Cryptococcus</taxon>
    </lineage>
</organism>
<dbReference type="GO" id="GO:0000287">
    <property type="term" value="F:magnesium ion binding"/>
    <property type="evidence" value="ECO:0007669"/>
    <property type="project" value="InterPro"/>
</dbReference>
<dbReference type="GO" id="GO:0005739">
    <property type="term" value="C:mitochondrion"/>
    <property type="evidence" value="ECO:0007669"/>
    <property type="project" value="TreeGrafter"/>
</dbReference>
<dbReference type="Gene3D" id="3.40.50.300">
    <property type="entry name" value="P-loop containing nucleotide triphosphate hydrolases"/>
    <property type="match status" value="1"/>
</dbReference>
<keyword evidence="6" id="KW-1185">Reference proteome</keyword>
<dbReference type="Pfam" id="PF01926">
    <property type="entry name" value="MMR_HSR1"/>
    <property type="match status" value="1"/>
</dbReference>
<protein>
    <submittedName>
        <fullName evidence="5">Uncharacterized protein</fullName>
    </submittedName>
</protein>
<comment type="similarity">
    <text evidence="1">Belongs to the TRAFAC class OBG-HflX-like GTPase superfamily. OBG GTPase family.</text>
</comment>
<dbReference type="AlphaFoldDB" id="A0A1E3HV98"/>
<dbReference type="GO" id="GO:0005525">
    <property type="term" value="F:GTP binding"/>
    <property type="evidence" value="ECO:0007669"/>
    <property type="project" value="UniProtKB-KW"/>
</dbReference>
<reference evidence="5" key="1">
    <citation type="submission" date="2016-06" db="EMBL/GenBank/DDBJ databases">
        <authorList>
            <person name="Cuomo C."/>
            <person name="Litvintseva A."/>
            <person name="Heitman J."/>
            <person name="Chen Y."/>
            <person name="Sun S."/>
            <person name="Springer D."/>
            <person name="Dromer F."/>
            <person name="Young S."/>
            <person name="Zeng Q."/>
            <person name="Chapman S."/>
            <person name="Gujja S."/>
            <person name="Saif S."/>
            <person name="Birren B."/>
        </authorList>
    </citation>
    <scope>NUCLEOTIDE SEQUENCE</scope>
    <source>
        <strain evidence="5">CBS 7841</strain>
    </source>
</reference>
<feature type="region of interest" description="Disordered" evidence="4">
    <location>
        <begin position="341"/>
        <end position="363"/>
    </location>
</feature>
<dbReference type="Gene3D" id="2.70.210.12">
    <property type="entry name" value="GTP1/OBG domain"/>
    <property type="match status" value="1"/>
</dbReference>
<dbReference type="GO" id="GO:0003924">
    <property type="term" value="F:GTPase activity"/>
    <property type="evidence" value="ECO:0007669"/>
    <property type="project" value="InterPro"/>
</dbReference>
<dbReference type="InterPro" id="IPR014100">
    <property type="entry name" value="GTP-bd_Obg/CgtA"/>
</dbReference>
<dbReference type="InterPro" id="IPR027417">
    <property type="entry name" value="P-loop_NTPase"/>
</dbReference>
<dbReference type="GO" id="GO:0042254">
    <property type="term" value="P:ribosome biogenesis"/>
    <property type="evidence" value="ECO:0007669"/>
    <property type="project" value="UniProtKB-UniRule"/>
</dbReference>
<dbReference type="CDD" id="cd01898">
    <property type="entry name" value="Obg"/>
    <property type="match status" value="1"/>
</dbReference>
<dbReference type="InterPro" id="IPR006073">
    <property type="entry name" value="GTP-bd"/>
</dbReference>
<gene>
    <name evidence="5" type="ORF">L203_102682</name>
</gene>